<evidence type="ECO:0000256" key="1">
    <source>
        <dbReference type="SAM" id="MobiDB-lite"/>
    </source>
</evidence>
<accession>A0AAD9Q2W4</accession>
<name>A0AAD9Q2W4_ACRCE</name>
<organism evidence="2 3">
    <name type="scientific">Acropora cervicornis</name>
    <name type="common">Staghorn coral</name>
    <dbReference type="NCBI Taxonomy" id="6130"/>
    <lineage>
        <taxon>Eukaryota</taxon>
        <taxon>Metazoa</taxon>
        <taxon>Cnidaria</taxon>
        <taxon>Anthozoa</taxon>
        <taxon>Hexacorallia</taxon>
        <taxon>Scleractinia</taxon>
        <taxon>Astrocoeniina</taxon>
        <taxon>Acroporidae</taxon>
        <taxon>Acropora</taxon>
    </lineage>
</organism>
<feature type="non-terminal residue" evidence="2">
    <location>
        <position position="133"/>
    </location>
</feature>
<evidence type="ECO:0000313" key="3">
    <source>
        <dbReference type="Proteomes" id="UP001249851"/>
    </source>
</evidence>
<dbReference type="AlphaFoldDB" id="A0AAD9Q2W4"/>
<feature type="non-terminal residue" evidence="2">
    <location>
        <position position="1"/>
    </location>
</feature>
<dbReference type="Proteomes" id="UP001249851">
    <property type="component" value="Unassembled WGS sequence"/>
</dbReference>
<feature type="compositionally biased region" description="Polar residues" evidence="1">
    <location>
        <begin position="41"/>
        <end position="51"/>
    </location>
</feature>
<proteinExistence type="predicted"/>
<protein>
    <submittedName>
        <fullName evidence="2">Uncharacterized protein</fullName>
    </submittedName>
</protein>
<feature type="compositionally biased region" description="Basic and acidic residues" evidence="1">
    <location>
        <begin position="10"/>
        <end position="21"/>
    </location>
</feature>
<keyword evidence="3" id="KW-1185">Reference proteome</keyword>
<reference evidence="2" key="2">
    <citation type="journal article" date="2023" name="Science">
        <title>Genomic signatures of disease resistance in endangered staghorn corals.</title>
        <authorList>
            <person name="Vollmer S.V."/>
            <person name="Selwyn J.D."/>
            <person name="Despard B.A."/>
            <person name="Roesel C.L."/>
        </authorList>
    </citation>
    <scope>NUCLEOTIDE SEQUENCE</scope>
    <source>
        <strain evidence="2">K2</strain>
    </source>
</reference>
<feature type="region of interest" description="Disordered" evidence="1">
    <location>
        <begin position="1"/>
        <end position="51"/>
    </location>
</feature>
<comment type="caution">
    <text evidence="2">The sequence shown here is derived from an EMBL/GenBank/DDBJ whole genome shotgun (WGS) entry which is preliminary data.</text>
</comment>
<reference evidence="2" key="1">
    <citation type="journal article" date="2023" name="G3 (Bethesda)">
        <title>Whole genome assembly and annotation of the endangered Caribbean coral Acropora cervicornis.</title>
        <authorList>
            <person name="Selwyn J.D."/>
            <person name="Vollmer S.V."/>
        </authorList>
    </citation>
    <scope>NUCLEOTIDE SEQUENCE</scope>
    <source>
        <strain evidence="2">K2</strain>
    </source>
</reference>
<dbReference type="EMBL" id="JARQWQ010000078">
    <property type="protein sequence ID" value="KAK2553371.1"/>
    <property type="molecule type" value="Genomic_DNA"/>
</dbReference>
<evidence type="ECO:0000313" key="2">
    <source>
        <dbReference type="EMBL" id="KAK2553371.1"/>
    </source>
</evidence>
<sequence length="133" mass="15043">AEGDGNFVDVRGEDYVAHEYSESLPQRADDEESNQEKQTEEPQLTSVNGRESNVSVLVCAESVSQSTSLEGGDPQPTDNHRHLQQREPVTNVCQHCVQTPYQGFLVLVFVFVKWLREDIAVYEVYMIPNSNQQ</sequence>
<gene>
    <name evidence="2" type="ORF">P5673_025346</name>
</gene>